<gene>
    <name evidence="6" type="ORF">FCN80_18455</name>
</gene>
<evidence type="ECO:0000256" key="3">
    <source>
        <dbReference type="ARBA" id="ARBA00022729"/>
    </source>
</evidence>
<sequence>MMAKKHVVLAALLGAMIGASPAWAADAPQRGGTLVYGRYADSNYLDPVMMEGNNNIWILSNLYDTLLLPTDDGKGVVPGLASHWSMSADNLSLTMTLRDNLRFSDGSPITPEDVKWSLERASKPGNGEWQFMVDSIANVTVSGPHTVVIHLKHVDPAILSALTVFNTAIMPEKRFEAEPGKTDEEKAEKFAEHPVGSGPFVLKSWQRNGSMSLVRNPYYWQKGADGKALPYLDGIRFDIIPDDATRILKLKSGELDGAEFIPYSRVGELKSQPGIAMKLFPSTRTEYASVNVRPEYQGAKNPLADVRVRQALDYATDKNGIIQLVTFGLGTPMTSYISSATPGHYGDKPLFPVDIAKAKALLKAAGYADGFSTRIMILSGNEDEISIATALQQMWSQVGVKLAIDQVDNATRTARYRAGDFAIRLGVWTDDIADPNEVTSYFVYSKNIGALHSGWHSDKADALFEASQQEKDSAKRLDDYRQIQAIYNQQGPVIPLYESSYPVALKTTVHGFVQIPLGNNVFTKTWLAKH</sequence>
<dbReference type="PIRSF" id="PIRSF002741">
    <property type="entry name" value="MppA"/>
    <property type="match status" value="1"/>
</dbReference>
<dbReference type="InterPro" id="IPR030678">
    <property type="entry name" value="Peptide/Ni-bd"/>
</dbReference>
<dbReference type="SUPFAM" id="SSF53850">
    <property type="entry name" value="Periplasmic binding protein-like II"/>
    <property type="match status" value="1"/>
</dbReference>
<evidence type="ECO:0000256" key="2">
    <source>
        <dbReference type="ARBA" id="ARBA00005695"/>
    </source>
</evidence>
<dbReference type="RefSeq" id="WP_136991637.1">
    <property type="nucleotide sequence ID" value="NZ_SZPQ01000030.1"/>
</dbReference>
<protein>
    <submittedName>
        <fullName evidence="6">ABC transporter substrate-binding protein</fullName>
    </submittedName>
</protein>
<evidence type="ECO:0000313" key="7">
    <source>
        <dbReference type="Proteomes" id="UP000305202"/>
    </source>
</evidence>
<dbReference type="PANTHER" id="PTHR30290:SF38">
    <property type="entry name" value="D,D-DIPEPTIDE-BINDING PERIPLASMIC PROTEIN DDPA-RELATED"/>
    <property type="match status" value="1"/>
</dbReference>
<evidence type="ECO:0000256" key="1">
    <source>
        <dbReference type="ARBA" id="ARBA00004418"/>
    </source>
</evidence>
<accession>A0ABY2SGQ0</accession>
<feature type="domain" description="Solute-binding protein family 5" evidence="5">
    <location>
        <begin position="76"/>
        <end position="448"/>
    </location>
</feature>
<dbReference type="CDD" id="cd00995">
    <property type="entry name" value="PBP2_NikA_DppA_OppA_like"/>
    <property type="match status" value="1"/>
</dbReference>
<feature type="signal peptide" evidence="4">
    <location>
        <begin position="1"/>
        <end position="24"/>
    </location>
</feature>
<dbReference type="Proteomes" id="UP000305202">
    <property type="component" value="Unassembled WGS sequence"/>
</dbReference>
<evidence type="ECO:0000256" key="4">
    <source>
        <dbReference type="SAM" id="SignalP"/>
    </source>
</evidence>
<dbReference type="InterPro" id="IPR039424">
    <property type="entry name" value="SBP_5"/>
</dbReference>
<dbReference type="Pfam" id="PF00496">
    <property type="entry name" value="SBP_bac_5"/>
    <property type="match status" value="1"/>
</dbReference>
<dbReference type="EMBL" id="SZPQ01000030">
    <property type="protein sequence ID" value="TKI04322.1"/>
    <property type="molecule type" value="Genomic_DNA"/>
</dbReference>
<organism evidence="6 7">
    <name type="scientific">Martelella alba</name>
    <dbReference type="NCBI Taxonomy" id="2590451"/>
    <lineage>
        <taxon>Bacteria</taxon>
        <taxon>Pseudomonadati</taxon>
        <taxon>Pseudomonadota</taxon>
        <taxon>Alphaproteobacteria</taxon>
        <taxon>Hyphomicrobiales</taxon>
        <taxon>Aurantimonadaceae</taxon>
        <taxon>Martelella</taxon>
    </lineage>
</organism>
<reference evidence="6 7" key="1">
    <citation type="submission" date="2019-04" db="EMBL/GenBank/DDBJ databases">
        <authorList>
            <person name="Li M."/>
            <person name="Gao C."/>
        </authorList>
    </citation>
    <scope>NUCLEOTIDE SEQUENCE [LARGE SCALE GENOMIC DNA]</scope>
    <source>
        <strain evidence="6 7">BGMRC 2031</strain>
    </source>
</reference>
<feature type="chain" id="PRO_5047311262" evidence="4">
    <location>
        <begin position="25"/>
        <end position="530"/>
    </location>
</feature>
<evidence type="ECO:0000259" key="5">
    <source>
        <dbReference type="Pfam" id="PF00496"/>
    </source>
</evidence>
<keyword evidence="7" id="KW-1185">Reference proteome</keyword>
<dbReference type="Gene3D" id="3.40.190.10">
    <property type="entry name" value="Periplasmic binding protein-like II"/>
    <property type="match status" value="1"/>
</dbReference>
<keyword evidence="3 4" id="KW-0732">Signal</keyword>
<dbReference type="Gene3D" id="3.10.105.10">
    <property type="entry name" value="Dipeptide-binding Protein, Domain 3"/>
    <property type="match status" value="1"/>
</dbReference>
<comment type="caution">
    <text evidence="6">The sequence shown here is derived from an EMBL/GenBank/DDBJ whole genome shotgun (WGS) entry which is preliminary data.</text>
</comment>
<evidence type="ECO:0000313" key="6">
    <source>
        <dbReference type="EMBL" id="TKI04322.1"/>
    </source>
</evidence>
<comment type="subcellular location">
    <subcellularLocation>
        <location evidence="1">Periplasm</location>
    </subcellularLocation>
</comment>
<comment type="similarity">
    <text evidence="2">Belongs to the bacterial solute-binding protein 5 family.</text>
</comment>
<name>A0ABY2SGQ0_9HYPH</name>
<proteinExistence type="inferred from homology"/>
<dbReference type="PANTHER" id="PTHR30290">
    <property type="entry name" value="PERIPLASMIC BINDING COMPONENT OF ABC TRANSPORTER"/>
    <property type="match status" value="1"/>
</dbReference>
<dbReference type="InterPro" id="IPR000914">
    <property type="entry name" value="SBP_5_dom"/>
</dbReference>